<organism evidence="3">
    <name type="scientific">Aureococcus anophagefferens</name>
    <name type="common">Harmful bloom alga</name>
    <dbReference type="NCBI Taxonomy" id="44056"/>
    <lineage>
        <taxon>Eukaryota</taxon>
        <taxon>Sar</taxon>
        <taxon>Stramenopiles</taxon>
        <taxon>Ochrophyta</taxon>
        <taxon>Pelagophyceae</taxon>
        <taxon>Pelagomonadales</taxon>
        <taxon>Pelagomonadaceae</taxon>
        <taxon>Aureococcus</taxon>
    </lineage>
</organism>
<dbReference type="InParanoid" id="F0YMK8"/>
<protein>
    <submittedName>
        <fullName evidence="2">Uncharacterized protein</fullName>
    </submittedName>
</protein>
<dbReference type="KEGG" id="aaf:AURANDRAFT_67842"/>
<name>F0YMK8_AURAN</name>
<accession>F0YMK8</accession>
<dbReference type="GeneID" id="20226461"/>
<keyword evidence="3" id="KW-1185">Reference proteome</keyword>
<dbReference type="AlphaFoldDB" id="F0YMK8"/>
<feature type="chain" id="PRO_5003261763" evidence="1">
    <location>
        <begin position="19"/>
        <end position="326"/>
    </location>
</feature>
<proteinExistence type="predicted"/>
<sequence>MSFVSLLAFGALVAGTGSGTIAGHAFSPSAEMAVAKLGCAEKYRISNLYKRRSLMGRLANEAELLRGAVFWRRRLSVELTEARKIGNGLGSCEAGMLGHNAAANAHFGVERITSIHCRLQAAMSSLLVIARDNLELINRTLTPTLRTERDALDRHLAFERERQSVARNANTQDVRRDSHLFVDRQPLALAGGLANWTAFRNVLWVCWRADIYRRCLFAVPHRRLPRKFATVFVPYVLDLAGNASIRLLNSIRIIQVWTGGASAVASIFDMFCWGGRQFDEHCAIGTLGRESLGALARTLSLDNTKAALARCEIRKREKIRRRVSVG</sequence>
<evidence type="ECO:0000313" key="3">
    <source>
        <dbReference type="Proteomes" id="UP000002729"/>
    </source>
</evidence>
<dbReference type="OrthoDB" id="10676908at2759"/>
<evidence type="ECO:0000256" key="1">
    <source>
        <dbReference type="SAM" id="SignalP"/>
    </source>
</evidence>
<feature type="signal peptide" evidence="1">
    <location>
        <begin position="1"/>
        <end position="18"/>
    </location>
</feature>
<evidence type="ECO:0000313" key="2">
    <source>
        <dbReference type="EMBL" id="EGB03642.1"/>
    </source>
</evidence>
<dbReference type="RefSeq" id="XP_009041644.1">
    <property type="nucleotide sequence ID" value="XM_009043396.1"/>
</dbReference>
<gene>
    <name evidence="2" type="ORF">AURANDRAFT_67842</name>
</gene>
<dbReference type="EMBL" id="GL833165">
    <property type="protein sequence ID" value="EGB03642.1"/>
    <property type="molecule type" value="Genomic_DNA"/>
</dbReference>
<keyword evidence="1" id="KW-0732">Signal</keyword>
<dbReference type="Proteomes" id="UP000002729">
    <property type="component" value="Unassembled WGS sequence"/>
</dbReference>
<reference evidence="2 3" key="1">
    <citation type="journal article" date="2011" name="Proc. Natl. Acad. Sci. U.S.A.">
        <title>Niche of harmful alga Aureococcus anophagefferens revealed through ecogenomics.</title>
        <authorList>
            <person name="Gobler C.J."/>
            <person name="Berry D.L."/>
            <person name="Dyhrman S.T."/>
            <person name="Wilhelm S.W."/>
            <person name="Salamov A."/>
            <person name="Lobanov A.V."/>
            <person name="Zhang Y."/>
            <person name="Collier J.L."/>
            <person name="Wurch L.L."/>
            <person name="Kustka A.B."/>
            <person name="Dill B.D."/>
            <person name="Shah M."/>
            <person name="VerBerkmoes N.C."/>
            <person name="Kuo A."/>
            <person name="Terry A."/>
            <person name="Pangilinan J."/>
            <person name="Lindquist E.A."/>
            <person name="Lucas S."/>
            <person name="Paulsen I.T."/>
            <person name="Hattenrath-Lehmann T.K."/>
            <person name="Talmage S.C."/>
            <person name="Walker E.A."/>
            <person name="Koch F."/>
            <person name="Burson A.M."/>
            <person name="Marcoval M.A."/>
            <person name="Tang Y.Z."/>
            <person name="Lecleir G.R."/>
            <person name="Coyne K.J."/>
            <person name="Berg G.M."/>
            <person name="Bertrand E.M."/>
            <person name="Saito M.A."/>
            <person name="Gladyshev V.N."/>
            <person name="Grigoriev I.V."/>
        </authorList>
    </citation>
    <scope>NUCLEOTIDE SEQUENCE [LARGE SCALE GENOMIC DNA]</scope>
    <source>
        <strain evidence="3">CCMP 1984</strain>
    </source>
</reference>